<sequence>MSSFLQNTLTIACFQYKKLFQSTFDQVAIMSVRVLGLDKRPAKVELDGFYQLSRRQYRWHHSNKVMDLKNILIPLRKNTTVRWSMS</sequence>
<evidence type="ECO:0000313" key="1">
    <source>
        <dbReference type="EMBL" id="EEC03506.1"/>
    </source>
</evidence>
<dbReference type="VEuPathDB" id="VectorBase:ISCW002345"/>
<name>B7PA84_IXOSC</name>
<dbReference type="HOGENOM" id="CLU_2500405_0_0_1"/>
<gene>
    <name evidence="1" type="ORF">IscW_ISCW002345</name>
</gene>
<dbReference type="OrthoDB" id="6412956at2759"/>
<dbReference type="InterPro" id="IPR013780">
    <property type="entry name" value="Glyco_hydro_b"/>
</dbReference>
<dbReference type="EMBL" id="ABJB011024074">
    <property type="status" value="NOT_ANNOTATED_CDS"/>
    <property type="molecule type" value="Genomic_DNA"/>
</dbReference>
<dbReference type="Gene3D" id="2.60.40.1180">
    <property type="entry name" value="Golgi alpha-mannosidase II"/>
    <property type="match status" value="1"/>
</dbReference>
<evidence type="ECO:0000313" key="3">
    <source>
        <dbReference type="Proteomes" id="UP000001555"/>
    </source>
</evidence>
<dbReference type="PaxDb" id="6945-B7PA84"/>
<dbReference type="Proteomes" id="UP000001555">
    <property type="component" value="Unassembled WGS sequence"/>
</dbReference>
<dbReference type="VEuPathDB" id="VectorBase:ISCI002345"/>
<dbReference type="EMBL" id="DS670202">
    <property type="protein sequence ID" value="EEC03506.1"/>
    <property type="molecule type" value="Genomic_DNA"/>
</dbReference>
<evidence type="ECO:0000313" key="2">
    <source>
        <dbReference type="EnsemblMetazoa" id="ISCW002345-PA"/>
    </source>
</evidence>
<accession>B7PA84</accession>
<dbReference type="EMBL" id="ABJB011040104">
    <property type="status" value="NOT_ANNOTATED_CDS"/>
    <property type="molecule type" value="Genomic_DNA"/>
</dbReference>
<keyword evidence="3" id="KW-1185">Reference proteome</keyword>
<reference evidence="1 3" key="1">
    <citation type="submission" date="2008-03" db="EMBL/GenBank/DDBJ databases">
        <title>Annotation of Ixodes scapularis.</title>
        <authorList>
            <consortium name="Ixodes scapularis Genome Project Consortium"/>
            <person name="Caler E."/>
            <person name="Hannick L.I."/>
            <person name="Bidwell S."/>
            <person name="Joardar V."/>
            <person name="Thiagarajan M."/>
            <person name="Amedeo P."/>
            <person name="Galinsky K.J."/>
            <person name="Schobel S."/>
            <person name="Inman J."/>
            <person name="Hostetler J."/>
            <person name="Miller J."/>
            <person name="Hammond M."/>
            <person name="Megy K."/>
            <person name="Lawson D."/>
            <person name="Kodira C."/>
            <person name="Sutton G."/>
            <person name="Meyer J."/>
            <person name="Hill C.A."/>
            <person name="Birren B."/>
            <person name="Nene V."/>
            <person name="Collins F."/>
            <person name="Alarcon-Chaidez F."/>
            <person name="Wikel S."/>
            <person name="Strausberg R."/>
        </authorList>
    </citation>
    <scope>NUCLEOTIDE SEQUENCE [LARGE SCALE GENOMIC DNA]</scope>
    <source>
        <strain evidence="3">Wikel</strain>
        <strain evidence="1">Wikel colony</strain>
    </source>
</reference>
<reference evidence="2" key="2">
    <citation type="submission" date="2020-05" db="UniProtKB">
        <authorList>
            <consortium name="EnsemblMetazoa"/>
        </authorList>
    </citation>
    <scope>IDENTIFICATION</scope>
    <source>
        <strain evidence="2">wikel</strain>
    </source>
</reference>
<proteinExistence type="predicted"/>
<dbReference type="EnsemblMetazoa" id="ISCW002345-RA">
    <property type="protein sequence ID" value="ISCW002345-PA"/>
    <property type="gene ID" value="ISCW002345"/>
</dbReference>
<organism>
    <name type="scientific">Ixodes scapularis</name>
    <name type="common">Black-legged tick</name>
    <name type="synonym">Deer tick</name>
    <dbReference type="NCBI Taxonomy" id="6945"/>
    <lineage>
        <taxon>Eukaryota</taxon>
        <taxon>Metazoa</taxon>
        <taxon>Ecdysozoa</taxon>
        <taxon>Arthropoda</taxon>
        <taxon>Chelicerata</taxon>
        <taxon>Arachnida</taxon>
        <taxon>Acari</taxon>
        <taxon>Parasitiformes</taxon>
        <taxon>Ixodida</taxon>
        <taxon>Ixodoidea</taxon>
        <taxon>Ixodidae</taxon>
        <taxon>Ixodinae</taxon>
        <taxon>Ixodes</taxon>
    </lineage>
</organism>
<dbReference type="AlphaFoldDB" id="B7PA84"/>
<protein>
    <submittedName>
        <fullName evidence="1 2">Uncharacterized protein</fullName>
    </submittedName>
</protein>
<dbReference type="VEuPathDB" id="VectorBase:ISCP_029817"/>
<dbReference type="InParanoid" id="B7PA84"/>